<evidence type="ECO:0000313" key="6">
    <source>
        <dbReference type="EMBL" id="RVU47724.1"/>
    </source>
</evidence>
<evidence type="ECO:0000256" key="3">
    <source>
        <dbReference type="SAM" id="MobiDB-lite"/>
    </source>
</evidence>
<accession>A0A437RLU2</accession>
<dbReference type="Gene3D" id="2.40.30.170">
    <property type="match status" value="1"/>
</dbReference>
<dbReference type="GO" id="GO:1990281">
    <property type="term" value="C:efflux pump complex"/>
    <property type="evidence" value="ECO:0007669"/>
    <property type="project" value="TreeGrafter"/>
</dbReference>
<feature type="coiled-coil region" evidence="2">
    <location>
        <begin position="138"/>
        <end position="165"/>
    </location>
</feature>
<dbReference type="NCBIfam" id="TIGR01730">
    <property type="entry name" value="RND_mfp"/>
    <property type="match status" value="1"/>
</dbReference>
<evidence type="ECO:0000256" key="2">
    <source>
        <dbReference type="SAM" id="Coils"/>
    </source>
</evidence>
<sequence>MPLPDCPMKLPALANPTFSISPARLKPWHAGLAAAALLVAGLLTTWAVQAADEKAKPAPEAGKPAPKPALTVTATQPQRSEIGSVLGANGSIAAWQEAVVGAEANGLRLAEVRVNVGDVVRKGQVLATFAPELVRADLAQSQAAVAEAEATLGEAAANAQRARDLQASGALSAQQINQYLTAERTAQARLASVKAMAQTQQLRLAQTQVLAPDNGVISARTATVGAVVAPGTELFRLIRQGRLEWRAEVAADELAQLKAGQAVRVLAASGAAVEGRLRMVAPTVDPATRNGLVYVDLPAAGAQNAGLKAGMFARGEFSTGQRSGLTLPQSAVLLRDGFSYVFKLGADNKVTRAKVAVGRRVGERIEITSGLDAGARVVASGAGFLTDGDTVRVVDAAPAVKPAAK</sequence>
<evidence type="ECO:0000259" key="5">
    <source>
        <dbReference type="Pfam" id="PF25989"/>
    </source>
</evidence>
<dbReference type="Proteomes" id="UP000285575">
    <property type="component" value="Unassembled WGS sequence"/>
</dbReference>
<evidence type="ECO:0000259" key="4">
    <source>
        <dbReference type="Pfam" id="PF25954"/>
    </source>
</evidence>
<protein>
    <submittedName>
        <fullName evidence="6">Efflux RND transporter periplasmic adaptor subunit</fullName>
    </submittedName>
</protein>
<dbReference type="SUPFAM" id="SSF111369">
    <property type="entry name" value="HlyD-like secretion proteins"/>
    <property type="match status" value="1"/>
</dbReference>
<keyword evidence="7" id="KW-1185">Reference proteome</keyword>
<evidence type="ECO:0000256" key="1">
    <source>
        <dbReference type="ARBA" id="ARBA00009477"/>
    </source>
</evidence>
<feature type="region of interest" description="Disordered" evidence="3">
    <location>
        <begin position="54"/>
        <end position="75"/>
    </location>
</feature>
<dbReference type="Gene3D" id="2.40.50.100">
    <property type="match status" value="1"/>
</dbReference>
<dbReference type="AlphaFoldDB" id="A0A437RLU2"/>
<dbReference type="PANTHER" id="PTHR30469:SF15">
    <property type="entry name" value="HLYD FAMILY OF SECRETION PROTEINS"/>
    <property type="match status" value="1"/>
</dbReference>
<gene>
    <name evidence="6" type="ORF">EOE66_08330</name>
</gene>
<dbReference type="InterPro" id="IPR058637">
    <property type="entry name" value="YknX-like_C"/>
</dbReference>
<proteinExistence type="inferred from homology"/>
<dbReference type="Pfam" id="PF25954">
    <property type="entry name" value="Beta-barrel_RND_2"/>
    <property type="match status" value="1"/>
</dbReference>
<dbReference type="OrthoDB" id="10524at2"/>
<comment type="similarity">
    <text evidence="1">Belongs to the membrane fusion protein (MFP) (TC 8.A.1) family.</text>
</comment>
<dbReference type="InterPro" id="IPR006143">
    <property type="entry name" value="RND_pump_MFP"/>
</dbReference>
<organism evidence="6 7">
    <name type="scientific">Rubrivivax rivuli</name>
    <dbReference type="NCBI Taxonomy" id="1862385"/>
    <lineage>
        <taxon>Bacteria</taxon>
        <taxon>Pseudomonadati</taxon>
        <taxon>Pseudomonadota</taxon>
        <taxon>Betaproteobacteria</taxon>
        <taxon>Burkholderiales</taxon>
        <taxon>Sphaerotilaceae</taxon>
        <taxon>Rubrivivax</taxon>
    </lineage>
</organism>
<dbReference type="InterPro" id="IPR058792">
    <property type="entry name" value="Beta-barrel_RND_2"/>
</dbReference>
<dbReference type="EMBL" id="SACR01000002">
    <property type="protein sequence ID" value="RVU47724.1"/>
    <property type="molecule type" value="Genomic_DNA"/>
</dbReference>
<evidence type="ECO:0000313" key="7">
    <source>
        <dbReference type="Proteomes" id="UP000285575"/>
    </source>
</evidence>
<dbReference type="Gene3D" id="1.10.287.470">
    <property type="entry name" value="Helix hairpin bin"/>
    <property type="match status" value="1"/>
</dbReference>
<dbReference type="PANTHER" id="PTHR30469">
    <property type="entry name" value="MULTIDRUG RESISTANCE PROTEIN MDTA"/>
    <property type="match status" value="1"/>
</dbReference>
<feature type="domain" description="YknX-like C-terminal permuted SH3-like" evidence="5">
    <location>
        <begin position="324"/>
        <end position="393"/>
    </location>
</feature>
<keyword evidence="2" id="KW-0175">Coiled coil</keyword>
<dbReference type="Pfam" id="PF25989">
    <property type="entry name" value="YknX_C"/>
    <property type="match status" value="1"/>
</dbReference>
<name>A0A437RLU2_9BURK</name>
<comment type="caution">
    <text evidence="6">The sequence shown here is derived from an EMBL/GenBank/DDBJ whole genome shotgun (WGS) entry which is preliminary data.</text>
</comment>
<reference evidence="6 7" key="1">
    <citation type="submission" date="2019-01" db="EMBL/GenBank/DDBJ databases">
        <authorList>
            <person name="Chen W.-M."/>
        </authorList>
    </citation>
    <scope>NUCLEOTIDE SEQUENCE [LARGE SCALE GENOMIC DNA]</scope>
    <source>
        <strain evidence="6 7">KYPY4</strain>
    </source>
</reference>
<dbReference type="Gene3D" id="2.40.420.20">
    <property type="match status" value="1"/>
</dbReference>
<dbReference type="GO" id="GO:0015562">
    <property type="term" value="F:efflux transmembrane transporter activity"/>
    <property type="evidence" value="ECO:0007669"/>
    <property type="project" value="TreeGrafter"/>
</dbReference>
<feature type="domain" description="CusB-like beta-barrel" evidence="4">
    <location>
        <begin position="247"/>
        <end position="319"/>
    </location>
</feature>